<organism evidence="3 4">
    <name type="scientific">Prosthecobacter vanneervenii</name>
    <dbReference type="NCBI Taxonomy" id="48466"/>
    <lineage>
        <taxon>Bacteria</taxon>
        <taxon>Pseudomonadati</taxon>
        <taxon>Verrucomicrobiota</taxon>
        <taxon>Verrucomicrobiia</taxon>
        <taxon>Verrucomicrobiales</taxon>
        <taxon>Verrucomicrobiaceae</taxon>
        <taxon>Prosthecobacter</taxon>
    </lineage>
</organism>
<dbReference type="SUPFAM" id="SSF56801">
    <property type="entry name" value="Acetyl-CoA synthetase-like"/>
    <property type="match status" value="1"/>
</dbReference>
<name>A0A7W7Y894_9BACT</name>
<dbReference type="InterPro" id="IPR000873">
    <property type="entry name" value="AMP-dep_synth/lig_dom"/>
</dbReference>
<evidence type="ECO:0000313" key="3">
    <source>
        <dbReference type="EMBL" id="MBB5031421.1"/>
    </source>
</evidence>
<gene>
    <name evidence="3" type="ORF">HNQ65_000975</name>
</gene>
<dbReference type="GO" id="GO:0016874">
    <property type="term" value="F:ligase activity"/>
    <property type="evidence" value="ECO:0007669"/>
    <property type="project" value="UniProtKB-KW"/>
</dbReference>
<dbReference type="Pfam" id="PF00501">
    <property type="entry name" value="AMP-binding"/>
    <property type="match status" value="1"/>
</dbReference>
<dbReference type="InterPro" id="IPR042099">
    <property type="entry name" value="ANL_N_sf"/>
</dbReference>
<protein>
    <submittedName>
        <fullName evidence="3">Phenylacetate-coenzyme A ligase PaaK-like adenylate-forming protein</fullName>
    </submittedName>
</protein>
<evidence type="ECO:0000313" key="4">
    <source>
        <dbReference type="Proteomes" id="UP000590740"/>
    </source>
</evidence>
<feature type="domain" description="AMP-dependent synthetase/ligase" evidence="2">
    <location>
        <begin position="123"/>
        <end position="325"/>
    </location>
</feature>
<feature type="region of interest" description="Disordered" evidence="1">
    <location>
        <begin position="473"/>
        <end position="501"/>
    </location>
</feature>
<dbReference type="InterPro" id="IPR053158">
    <property type="entry name" value="CapK_Type1_Caps_Biosynth"/>
</dbReference>
<feature type="compositionally biased region" description="Polar residues" evidence="1">
    <location>
        <begin position="491"/>
        <end position="501"/>
    </location>
</feature>
<dbReference type="PANTHER" id="PTHR36932">
    <property type="entry name" value="CAPSULAR POLYSACCHARIDE BIOSYNTHESIS PROTEIN"/>
    <property type="match status" value="1"/>
</dbReference>
<dbReference type="Gene3D" id="3.40.50.12780">
    <property type="entry name" value="N-terminal domain of ligase-like"/>
    <property type="match status" value="1"/>
</dbReference>
<keyword evidence="4" id="KW-1185">Reference proteome</keyword>
<keyword evidence="3" id="KW-0436">Ligase</keyword>
<evidence type="ECO:0000256" key="1">
    <source>
        <dbReference type="SAM" id="MobiDB-lite"/>
    </source>
</evidence>
<sequence length="501" mass="55708">MATNATTSAPFASFFQLIQRTLWALRQFAPSRQAPEAIQRTQQERLRALLAQARAGSAFYREKFRHLPEDCTDLQAFPITTKAEMMAHFDAVVTDPAVTRAGVEGFMSDAANAGRLFLGKYAVAHTSGSQGQPALIVQNQQVLDLLYAFQLTRGQAAGAGSAVGRLVQTVRRLLRPTRVAVLSSAQGFFPSACVWQHLPRYLHWCMRFLFVPANDPRLLDKLNEFSPSVLTAMPSTLELLALNDEELHLPRLERLITCSEPLTAKTRERLRHAFGVPVLDNYACGECLFLSNGCPTAPGAHLNSDWAILEVVDAHNQPVPPGQPGHKVLLTNLANTVQPFIRYELGDGVTMATEPCGCGSRLPRLQTIRGRTEDVFWLHIAQGYRALLEYPFQHAFDPLREVREWQAVQVERNHLIIRLESIPGTVVDVEAARRRLEERLRTTGWPLAELHLTLEAVPNLTPDEPTTKFRHMVSHTGPPADLDTEHMDLQAESTGSPCAGE</sequence>
<dbReference type="EMBL" id="JACHIG010000001">
    <property type="protein sequence ID" value="MBB5031421.1"/>
    <property type="molecule type" value="Genomic_DNA"/>
</dbReference>
<evidence type="ECO:0000259" key="2">
    <source>
        <dbReference type="Pfam" id="PF00501"/>
    </source>
</evidence>
<comment type="caution">
    <text evidence="3">The sequence shown here is derived from an EMBL/GenBank/DDBJ whole genome shotgun (WGS) entry which is preliminary data.</text>
</comment>
<dbReference type="PANTHER" id="PTHR36932:SF1">
    <property type="entry name" value="CAPSULAR POLYSACCHARIDE BIOSYNTHESIS PROTEIN"/>
    <property type="match status" value="1"/>
</dbReference>
<dbReference type="AlphaFoldDB" id="A0A7W7Y894"/>
<reference evidence="3 4" key="1">
    <citation type="submission" date="2020-08" db="EMBL/GenBank/DDBJ databases">
        <title>Genomic Encyclopedia of Type Strains, Phase IV (KMG-IV): sequencing the most valuable type-strain genomes for metagenomic binning, comparative biology and taxonomic classification.</title>
        <authorList>
            <person name="Goeker M."/>
        </authorList>
    </citation>
    <scope>NUCLEOTIDE SEQUENCE [LARGE SCALE GENOMIC DNA]</scope>
    <source>
        <strain evidence="3 4">DSM 12252</strain>
    </source>
</reference>
<accession>A0A7W7Y894</accession>
<dbReference type="RefSeq" id="WP_184338344.1">
    <property type="nucleotide sequence ID" value="NZ_JACHIG010000001.1"/>
</dbReference>
<dbReference type="Proteomes" id="UP000590740">
    <property type="component" value="Unassembled WGS sequence"/>
</dbReference>
<proteinExistence type="predicted"/>